<sequence>MASPDFVDPYLIPGTSVLRNFIGAGSDAILARAEADLSFARALQLIDAPVPPTNDLAELRAIHRHLFQDVYDWAGQLRIVDVRKNVPGAGYFLPWGLIERAARTSFAELVDDGLLVGLSRPVFVERLAYHYEKINYLHPFREGNGRTQRIFSNRVALRAGWQLDWRPVHGEENHAAARAGSDQSDLGPLIRMFDKVVTAPDPDDEPDWSISEIQRLSIAPPETS</sequence>
<accession>A0A2T4URY8</accession>
<keyword evidence="1" id="KW-0808">Transferase</keyword>
<evidence type="ECO:0000256" key="3">
    <source>
        <dbReference type="ARBA" id="ARBA00022741"/>
    </source>
</evidence>
<evidence type="ECO:0000256" key="6">
    <source>
        <dbReference type="ARBA" id="ARBA00047939"/>
    </source>
</evidence>
<comment type="catalytic activity">
    <reaction evidence="6">
        <text>L-threonyl-[protein] + ATP = 3-O-(5'-adenylyl)-L-threonyl-[protein] + diphosphate</text>
        <dbReference type="Rhea" id="RHEA:54292"/>
        <dbReference type="Rhea" id="RHEA-COMP:11060"/>
        <dbReference type="Rhea" id="RHEA-COMP:13847"/>
        <dbReference type="ChEBI" id="CHEBI:30013"/>
        <dbReference type="ChEBI" id="CHEBI:30616"/>
        <dbReference type="ChEBI" id="CHEBI:33019"/>
        <dbReference type="ChEBI" id="CHEBI:138113"/>
        <dbReference type="EC" id="2.7.7.108"/>
    </reaction>
</comment>
<dbReference type="GO" id="GO:0051302">
    <property type="term" value="P:regulation of cell division"/>
    <property type="evidence" value="ECO:0007669"/>
    <property type="project" value="TreeGrafter"/>
</dbReference>
<organism evidence="10 11">
    <name type="scientific">Rathayibacter caricis DSM 15933</name>
    <dbReference type="NCBI Taxonomy" id="1328867"/>
    <lineage>
        <taxon>Bacteria</taxon>
        <taxon>Bacillati</taxon>
        <taxon>Actinomycetota</taxon>
        <taxon>Actinomycetes</taxon>
        <taxon>Micrococcales</taxon>
        <taxon>Microbacteriaceae</taxon>
        <taxon>Rathayibacter</taxon>
    </lineage>
</organism>
<dbReference type="InterPro" id="IPR036597">
    <property type="entry name" value="Fido-like_dom_sf"/>
</dbReference>
<keyword evidence="2" id="KW-0548">Nucleotidyltransferase</keyword>
<evidence type="ECO:0000256" key="2">
    <source>
        <dbReference type="ARBA" id="ARBA00022695"/>
    </source>
</evidence>
<dbReference type="GO" id="GO:0070733">
    <property type="term" value="F:AMPylase activity"/>
    <property type="evidence" value="ECO:0007669"/>
    <property type="project" value="UniProtKB-EC"/>
</dbReference>
<comment type="caution">
    <text evidence="10">The sequence shown here is derived from an EMBL/GenBank/DDBJ whole genome shotgun (WGS) entry which is preliminary data.</text>
</comment>
<comment type="catalytic activity">
    <reaction evidence="7">
        <text>L-tyrosyl-[protein] + ATP = O-(5'-adenylyl)-L-tyrosyl-[protein] + diphosphate</text>
        <dbReference type="Rhea" id="RHEA:54288"/>
        <dbReference type="Rhea" id="RHEA-COMP:10136"/>
        <dbReference type="Rhea" id="RHEA-COMP:13846"/>
        <dbReference type="ChEBI" id="CHEBI:30616"/>
        <dbReference type="ChEBI" id="CHEBI:33019"/>
        <dbReference type="ChEBI" id="CHEBI:46858"/>
        <dbReference type="ChEBI" id="CHEBI:83624"/>
        <dbReference type="EC" id="2.7.7.108"/>
    </reaction>
</comment>
<protein>
    <recommendedName>
        <fullName evidence="5">protein adenylyltransferase</fullName>
        <ecNumber evidence="5">2.7.7.108</ecNumber>
    </recommendedName>
</protein>
<dbReference type="Proteomes" id="UP000241085">
    <property type="component" value="Unassembled WGS sequence"/>
</dbReference>
<gene>
    <name evidence="10" type="ORF">C1I63_05190</name>
</gene>
<dbReference type="EMBL" id="PZPL01000001">
    <property type="protein sequence ID" value="PTL72299.1"/>
    <property type="molecule type" value="Genomic_DNA"/>
</dbReference>
<name>A0A2T4URY8_9MICO</name>
<evidence type="ECO:0000313" key="10">
    <source>
        <dbReference type="EMBL" id="PTL72299.1"/>
    </source>
</evidence>
<dbReference type="SUPFAM" id="SSF140931">
    <property type="entry name" value="Fic-like"/>
    <property type="match status" value="1"/>
</dbReference>
<dbReference type="Pfam" id="PF02661">
    <property type="entry name" value="Fic"/>
    <property type="match status" value="1"/>
</dbReference>
<feature type="domain" description="Fido" evidence="9">
    <location>
        <begin position="54"/>
        <end position="195"/>
    </location>
</feature>
<evidence type="ECO:0000256" key="4">
    <source>
        <dbReference type="ARBA" id="ARBA00022840"/>
    </source>
</evidence>
<evidence type="ECO:0000256" key="8">
    <source>
        <dbReference type="SAM" id="MobiDB-lite"/>
    </source>
</evidence>
<feature type="region of interest" description="Disordered" evidence="8">
    <location>
        <begin position="200"/>
        <end position="224"/>
    </location>
</feature>
<evidence type="ECO:0000256" key="1">
    <source>
        <dbReference type="ARBA" id="ARBA00022679"/>
    </source>
</evidence>
<keyword evidence="11" id="KW-1185">Reference proteome</keyword>
<evidence type="ECO:0000256" key="7">
    <source>
        <dbReference type="ARBA" id="ARBA00048696"/>
    </source>
</evidence>
<keyword evidence="3" id="KW-0547">Nucleotide-binding</keyword>
<keyword evidence="4" id="KW-0067">ATP-binding</keyword>
<dbReference type="InterPro" id="IPR003812">
    <property type="entry name" value="Fido"/>
</dbReference>
<evidence type="ECO:0000259" key="9">
    <source>
        <dbReference type="PROSITE" id="PS51459"/>
    </source>
</evidence>
<dbReference type="GO" id="GO:0005524">
    <property type="term" value="F:ATP binding"/>
    <property type="evidence" value="ECO:0007669"/>
    <property type="project" value="UniProtKB-KW"/>
</dbReference>
<proteinExistence type="predicted"/>
<dbReference type="RefSeq" id="WP_107574021.1">
    <property type="nucleotide sequence ID" value="NZ_PZPL01000001.1"/>
</dbReference>
<dbReference type="Gene3D" id="1.10.3290.10">
    <property type="entry name" value="Fido-like domain"/>
    <property type="match status" value="1"/>
</dbReference>
<dbReference type="EC" id="2.7.7.108" evidence="5"/>
<evidence type="ECO:0000256" key="5">
    <source>
        <dbReference type="ARBA" id="ARBA00034531"/>
    </source>
</evidence>
<dbReference type="AlphaFoldDB" id="A0A2T4URY8"/>
<dbReference type="PANTHER" id="PTHR39560:SF1">
    <property type="entry name" value="PROTEIN ADENYLYLTRANSFERASE FIC-RELATED"/>
    <property type="match status" value="1"/>
</dbReference>
<dbReference type="PROSITE" id="PS51459">
    <property type="entry name" value="FIDO"/>
    <property type="match status" value="1"/>
</dbReference>
<dbReference type="PANTHER" id="PTHR39560">
    <property type="entry name" value="PROTEIN ADENYLYLTRANSFERASE FIC-RELATED"/>
    <property type="match status" value="1"/>
</dbReference>
<evidence type="ECO:0000313" key="11">
    <source>
        <dbReference type="Proteomes" id="UP000241085"/>
    </source>
</evidence>
<reference evidence="10 11" key="1">
    <citation type="submission" date="2018-03" db="EMBL/GenBank/DDBJ databases">
        <title>Bacteriophage NCPPB3778 and a type I-E CRISPR drive the evolution of the US Biological Select Agent, Rathayibacter toxicus.</title>
        <authorList>
            <person name="Davis E.W.II."/>
            <person name="Tabima J.F."/>
            <person name="Weisberg A.J."/>
            <person name="Dantas Lopes L."/>
            <person name="Wiseman M.S."/>
            <person name="Wiseman M.S."/>
            <person name="Pupko T."/>
            <person name="Belcher M.S."/>
            <person name="Sechler A.J."/>
            <person name="Tancos M.A."/>
            <person name="Schroeder B.K."/>
            <person name="Murray T.D."/>
            <person name="Luster D.G."/>
            <person name="Schneider W.L."/>
            <person name="Rogers E."/>
            <person name="Andreote F.D."/>
            <person name="Grunwald N.J."/>
            <person name="Putnam M.L."/>
            <person name="Chang J.H."/>
        </authorList>
    </citation>
    <scope>NUCLEOTIDE SEQUENCE [LARGE SCALE GENOMIC DNA]</scope>
    <source>
        <strain evidence="10 11">DSM 15933</strain>
    </source>
</reference>